<comment type="caution">
    <text evidence="3">The sequence shown here is derived from an EMBL/GenBank/DDBJ whole genome shotgun (WGS) entry which is preliminary data.</text>
</comment>
<evidence type="ECO:0000313" key="3">
    <source>
        <dbReference type="EMBL" id="MTD54858.1"/>
    </source>
</evidence>
<keyword evidence="4" id="KW-1185">Reference proteome</keyword>
<gene>
    <name evidence="3" type="ORF">GKO32_12840</name>
</gene>
<dbReference type="InterPro" id="IPR050300">
    <property type="entry name" value="GDXG_lipolytic_enzyme"/>
</dbReference>
<dbReference type="PANTHER" id="PTHR48081">
    <property type="entry name" value="AB HYDROLASE SUPERFAMILY PROTEIN C4A8.06C"/>
    <property type="match status" value="1"/>
</dbReference>
<dbReference type="Pfam" id="PF07859">
    <property type="entry name" value="Abhydrolase_3"/>
    <property type="match status" value="1"/>
</dbReference>
<feature type="domain" description="Alpha/beta hydrolase fold-3" evidence="2">
    <location>
        <begin position="121"/>
        <end position="338"/>
    </location>
</feature>
<evidence type="ECO:0000313" key="4">
    <source>
        <dbReference type="Proteomes" id="UP000440096"/>
    </source>
</evidence>
<keyword evidence="1 3" id="KW-0378">Hydrolase</keyword>
<dbReference type="InterPro" id="IPR029058">
    <property type="entry name" value="AB_hydrolase_fold"/>
</dbReference>
<dbReference type="PANTHER" id="PTHR48081:SF8">
    <property type="entry name" value="ALPHA_BETA HYDROLASE FOLD-3 DOMAIN-CONTAINING PROTEIN-RELATED"/>
    <property type="match status" value="1"/>
</dbReference>
<dbReference type="SUPFAM" id="SSF53474">
    <property type="entry name" value="alpha/beta-Hydrolases"/>
    <property type="match status" value="1"/>
</dbReference>
<dbReference type="GO" id="GO:0016787">
    <property type="term" value="F:hydrolase activity"/>
    <property type="evidence" value="ECO:0007669"/>
    <property type="project" value="UniProtKB-KW"/>
</dbReference>
<reference evidence="3 4" key="1">
    <citation type="submission" date="2019-11" db="EMBL/GenBank/DDBJ databases">
        <title>Draft genome of Amycolatopsis RM579.</title>
        <authorList>
            <person name="Duangmal K."/>
            <person name="Mingma R."/>
        </authorList>
    </citation>
    <scope>NUCLEOTIDE SEQUENCE [LARGE SCALE GENOMIC DNA]</scope>
    <source>
        <strain evidence="3 4">RM579</strain>
    </source>
</reference>
<dbReference type="AlphaFoldDB" id="A0A6N7YSE1"/>
<dbReference type="RefSeq" id="WP_154757050.1">
    <property type="nucleotide sequence ID" value="NZ_WMBA01000015.1"/>
</dbReference>
<organism evidence="3 4">
    <name type="scientific">Amycolatopsis pithecellobii</name>
    <dbReference type="NCBI Taxonomy" id="664692"/>
    <lineage>
        <taxon>Bacteria</taxon>
        <taxon>Bacillati</taxon>
        <taxon>Actinomycetota</taxon>
        <taxon>Actinomycetes</taxon>
        <taxon>Pseudonocardiales</taxon>
        <taxon>Pseudonocardiaceae</taxon>
        <taxon>Amycolatopsis</taxon>
    </lineage>
</organism>
<evidence type="ECO:0000256" key="1">
    <source>
        <dbReference type="ARBA" id="ARBA00022801"/>
    </source>
</evidence>
<dbReference type="InterPro" id="IPR013094">
    <property type="entry name" value="AB_hydrolase_3"/>
</dbReference>
<accession>A0A6N7YSE1</accession>
<proteinExistence type="predicted"/>
<dbReference type="EMBL" id="WMBA01000015">
    <property type="protein sequence ID" value="MTD54858.1"/>
    <property type="molecule type" value="Genomic_DNA"/>
</dbReference>
<dbReference type="OrthoDB" id="3206739at2"/>
<evidence type="ECO:0000259" key="2">
    <source>
        <dbReference type="Pfam" id="PF07859"/>
    </source>
</evidence>
<dbReference type="Gene3D" id="3.40.50.1820">
    <property type="entry name" value="alpha/beta hydrolase"/>
    <property type="match status" value="1"/>
</dbReference>
<sequence>MTAIPFRTAPVLPGRLGDDARSPVSDERFSPAMLAGLAAVGLDVTGAPPPVSSSDDLETVLAAVCAAHDGFQTLYETIELSLPGDSDDVDVSTASITGVDGNEITLHIFRPRGVAGPLPGVVYAHGGGMAILTTDNPVHRRWCTDVALAGAVVVMVDFRNACTAATHDPFPAGVEDCLAGAVWVHEHRGELGLSSVVIQGESGGGNLAIATALLAKRRGIDVIDGVYASVPYISGGYGWDRERRLAELPSLVENDGYFIETGMMDLLVRAYDPHGEHIEDPIAWPYFATEEELRGLPPFVISVNELDPLRDEGIAFARKLARAGVAVSARVNLGIVHAAEVIFRHYVGASTEAAVADVVGFAKRARGN</sequence>
<dbReference type="Proteomes" id="UP000440096">
    <property type="component" value="Unassembled WGS sequence"/>
</dbReference>
<name>A0A6N7YSE1_9PSEU</name>
<protein>
    <submittedName>
        <fullName evidence="3">Alpha/beta hydrolase fold domain-containing protein</fullName>
    </submittedName>
</protein>